<dbReference type="CDD" id="cd18042">
    <property type="entry name" value="DEXXQc_SETX"/>
    <property type="match status" value="1"/>
</dbReference>
<dbReference type="InterPro" id="IPR041677">
    <property type="entry name" value="DNA2/NAM7_AAA_11"/>
</dbReference>
<reference evidence="4" key="1">
    <citation type="journal article" date="2023" name="G3 (Bethesda)">
        <title>Whole genome assemblies of Zophobas morio and Tenebrio molitor.</title>
        <authorList>
            <person name="Kaur S."/>
            <person name="Stinson S.A."/>
            <person name="diCenzo G.C."/>
        </authorList>
    </citation>
    <scope>NUCLEOTIDE SEQUENCE</scope>
    <source>
        <strain evidence="4">QUZm001</strain>
    </source>
</reference>
<dbReference type="GO" id="GO:0006369">
    <property type="term" value="P:termination of RNA polymerase II transcription"/>
    <property type="evidence" value="ECO:0007669"/>
    <property type="project" value="TreeGrafter"/>
</dbReference>
<protein>
    <recommendedName>
        <fullName evidence="6">Helicase sen1</fullName>
    </recommendedName>
</protein>
<dbReference type="Proteomes" id="UP001168821">
    <property type="component" value="Unassembled WGS sequence"/>
</dbReference>
<proteinExistence type="predicted"/>
<evidence type="ECO:0000259" key="3">
    <source>
        <dbReference type="Pfam" id="PF13087"/>
    </source>
</evidence>
<dbReference type="Pfam" id="PF13087">
    <property type="entry name" value="AAA_12"/>
    <property type="match status" value="1"/>
</dbReference>
<evidence type="ECO:0008006" key="6">
    <source>
        <dbReference type="Google" id="ProtNLM"/>
    </source>
</evidence>
<feature type="compositionally biased region" description="Basic residues" evidence="1">
    <location>
        <begin position="1016"/>
        <end position="1025"/>
    </location>
</feature>
<feature type="domain" description="DNA2/NAM7 helicase helicase" evidence="2">
    <location>
        <begin position="567"/>
        <end position="664"/>
    </location>
</feature>
<evidence type="ECO:0000259" key="2">
    <source>
        <dbReference type="Pfam" id="PF13086"/>
    </source>
</evidence>
<dbReference type="Gene3D" id="3.40.50.300">
    <property type="entry name" value="P-loop containing nucleotide triphosphate hydrolases"/>
    <property type="match status" value="2"/>
</dbReference>
<dbReference type="AlphaFoldDB" id="A0AA38LZV4"/>
<name>A0AA38LZV4_9CUCU</name>
<accession>A0AA38LZV4</accession>
<sequence length="1040" mass="117116">MIPNDWLGDVYSRYLLKQLQKQFWAYLPTCNALQLLRGITCGPAFKYYTHAPLRSLSLNKCHRQLLIKMGAEAESITTHKDVATSQVSSLSLSNYDPLESTSSEEENEPSLGVSRLPLLAKTAPKKFAIVPLDHVLAWMTDFIASVDPSDGKYVQDLLLQVFTCLVNLSDDNALPMVVRQAALKCLANTVSAASLGVCFYDNSVWPIASLKCSYQDLEFCLADLSYVFSQSLVKCMYLDELSACAVDVVVLLLSKDLSKDYHLLVFLIRLRLFRSTKRHLSLCSWCTLIIVWYSYESSKINSARLKLGTLLPPPLKGSILAANYQKNKADLRDSCITEVKRVGDFHFISWICAEKAFRVFEENDIVLCIPAKELDSASALEKLPGALSIIKCFTLMISFLYHAAGMISLKSRQAGKEFFQSQFCFRCINVLPMPYVNDYCLFITRTLILEGPPGTGKTRTILGIISAFLATKVSPSFPKKNTNSRILLCAPSNSAVDELLLRLRWGVLTPQESTLYIPVMVRVGSGEKVHPLVEDLCLSSLVVPSPFVPLDLTKIFFYIYERCVKLHQQLAEYKKHKELTLRKQNLNIEKTRNDFILDADIVACTLSGSGSSFLQRVAPHFDCIIIDEAAQCVELETLIPLKYSSNKIILVGDANQLPAVVTSQTAKLYKYEQSLFARFTLYYEAQERNGSVFSIEKLNVQYRMHPDISQFPRFYFYKVRLITPYKSQKDQLRSAFVRNFGQEIIETIDIGTVDSFQGKEKDIVIFSCVRASPVGGVGFLADLRRMNVALTRAKFKLILIGRIESLVRNVHWKAYIDDCAGKKQLIRVDESYFSKTSSASGIKESLGASALEDINLKETTNNYCEQRRRIDNIDSTNSYTPHGFTNRLHNSPANSSSAPVTSSGTTLFNSGTRRDDYISGSPPRKYNSYSNSPGGDSEQHFPSKHHYNVANRSRNHEREDSSKHSPKNTDTRRDIFKGGSIKSSKLKRRRTSYASPHSFTLRKRAIFYKAEAYNTHHTKRAKRRTRDGGSGNPSITDPPV</sequence>
<dbReference type="GO" id="GO:0004386">
    <property type="term" value="F:helicase activity"/>
    <property type="evidence" value="ECO:0007669"/>
    <property type="project" value="InterPro"/>
</dbReference>
<dbReference type="InterPro" id="IPR027417">
    <property type="entry name" value="P-loop_NTPase"/>
</dbReference>
<dbReference type="CDD" id="cd18808">
    <property type="entry name" value="SF1_C_Upf1"/>
    <property type="match status" value="1"/>
</dbReference>
<feature type="compositionally biased region" description="Basic and acidic residues" evidence="1">
    <location>
        <begin position="954"/>
        <end position="976"/>
    </location>
</feature>
<dbReference type="GO" id="GO:0016604">
    <property type="term" value="C:nuclear body"/>
    <property type="evidence" value="ECO:0007669"/>
    <property type="project" value="TreeGrafter"/>
</dbReference>
<evidence type="ECO:0000313" key="4">
    <source>
        <dbReference type="EMBL" id="KAJ3634417.1"/>
    </source>
</evidence>
<dbReference type="PANTHER" id="PTHR10887">
    <property type="entry name" value="DNA2/NAM7 HELICASE FAMILY"/>
    <property type="match status" value="1"/>
</dbReference>
<keyword evidence="5" id="KW-1185">Reference proteome</keyword>
<dbReference type="GO" id="GO:0001147">
    <property type="term" value="F:transcription termination site sequence-specific DNA binding"/>
    <property type="evidence" value="ECO:0007669"/>
    <property type="project" value="TreeGrafter"/>
</dbReference>
<comment type="caution">
    <text evidence="4">The sequence shown here is derived from an EMBL/GenBank/DDBJ whole genome shotgun (WGS) entry which is preliminary data.</text>
</comment>
<dbReference type="PANTHER" id="PTHR10887:SF495">
    <property type="entry name" value="HELICASE SENATAXIN ISOFORM X1-RELATED"/>
    <property type="match status" value="1"/>
</dbReference>
<gene>
    <name evidence="4" type="ORF">Zmor_019105</name>
</gene>
<feature type="region of interest" description="Disordered" evidence="1">
    <location>
        <begin position="874"/>
        <end position="995"/>
    </location>
</feature>
<dbReference type="EMBL" id="JALNTZ010000542">
    <property type="protein sequence ID" value="KAJ3634417.1"/>
    <property type="molecule type" value="Genomic_DNA"/>
</dbReference>
<feature type="region of interest" description="Disordered" evidence="1">
    <location>
        <begin position="1012"/>
        <end position="1040"/>
    </location>
</feature>
<evidence type="ECO:0000256" key="1">
    <source>
        <dbReference type="SAM" id="MobiDB-lite"/>
    </source>
</evidence>
<dbReference type="InterPro" id="IPR041679">
    <property type="entry name" value="DNA2/NAM7-like_C"/>
</dbReference>
<organism evidence="4 5">
    <name type="scientific">Zophobas morio</name>
    <dbReference type="NCBI Taxonomy" id="2755281"/>
    <lineage>
        <taxon>Eukaryota</taxon>
        <taxon>Metazoa</taxon>
        <taxon>Ecdysozoa</taxon>
        <taxon>Arthropoda</taxon>
        <taxon>Hexapoda</taxon>
        <taxon>Insecta</taxon>
        <taxon>Pterygota</taxon>
        <taxon>Neoptera</taxon>
        <taxon>Endopterygota</taxon>
        <taxon>Coleoptera</taxon>
        <taxon>Polyphaga</taxon>
        <taxon>Cucujiformia</taxon>
        <taxon>Tenebrionidae</taxon>
        <taxon>Zophobas</taxon>
    </lineage>
</organism>
<evidence type="ECO:0000313" key="5">
    <source>
        <dbReference type="Proteomes" id="UP001168821"/>
    </source>
</evidence>
<dbReference type="SUPFAM" id="SSF52540">
    <property type="entry name" value="P-loop containing nucleoside triphosphate hydrolases"/>
    <property type="match status" value="1"/>
</dbReference>
<dbReference type="InterPro" id="IPR045055">
    <property type="entry name" value="DNA2/NAM7-like"/>
</dbReference>
<dbReference type="InterPro" id="IPR047187">
    <property type="entry name" value="SF1_C_Upf1"/>
</dbReference>
<feature type="domain" description="DNA2/NAM7 helicase-like C-terminal" evidence="3">
    <location>
        <begin position="719"/>
        <end position="802"/>
    </location>
</feature>
<feature type="compositionally biased region" description="Polar residues" evidence="1">
    <location>
        <begin position="887"/>
        <end position="911"/>
    </location>
</feature>
<feature type="domain" description="DNA2/NAM7 helicase helicase" evidence="2">
    <location>
        <begin position="447"/>
        <end position="541"/>
    </location>
</feature>
<dbReference type="Pfam" id="PF13086">
    <property type="entry name" value="AAA_11"/>
    <property type="match status" value="2"/>
</dbReference>